<organism evidence="4 5">
    <name type="scientific">Candidatus Acidiferrum panamense</name>
    <dbReference type="NCBI Taxonomy" id="2741543"/>
    <lineage>
        <taxon>Bacteria</taxon>
        <taxon>Pseudomonadati</taxon>
        <taxon>Acidobacteriota</taxon>
        <taxon>Terriglobia</taxon>
        <taxon>Candidatus Acidiferrales</taxon>
        <taxon>Candidatus Acidiferrum</taxon>
    </lineage>
</organism>
<accession>A0A7V8NQ24</accession>
<dbReference type="GO" id="GO:0016620">
    <property type="term" value="F:oxidoreductase activity, acting on the aldehyde or oxo group of donors, NAD or NADP as acceptor"/>
    <property type="evidence" value="ECO:0007669"/>
    <property type="project" value="InterPro"/>
</dbReference>
<dbReference type="InterPro" id="IPR016161">
    <property type="entry name" value="Ald_DH/histidinol_DH"/>
</dbReference>
<dbReference type="Pfam" id="PF00171">
    <property type="entry name" value="Aldedh"/>
    <property type="match status" value="1"/>
</dbReference>
<name>A0A7V8NQ24_9BACT</name>
<evidence type="ECO:0000256" key="2">
    <source>
        <dbReference type="ARBA" id="ARBA00023002"/>
    </source>
</evidence>
<dbReference type="AlphaFoldDB" id="A0A7V8NQ24"/>
<dbReference type="InterPro" id="IPR016163">
    <property type="entry name" value="Ald_DH_C"/>
</dbReference>
<dbReference type="Proteomes" id="UP000567293">
    <property type="component" value="Unassembled WGS sequence"/>
</dbReference>
<dbReference type="PANTHER" id="PTHR11699">
    <property type="entry name" value="ALDEHYDE DEHYDROGENASE-RELATED"/>
    <property type="match status" value="1"/>
</dbReference>
<dbReference type="PROSITE" id="PS00070">
    <property type="entry name" value="ALDEHYDE_DEHYDR_CYS"/>
    <property type="match status" value="1"/>
</dbReference>
<proteinExistence type="inferred from homology"/>
<comment type="similarity">
    <text evidence="1">Belongs to the aldehyde dehydrogenase family.</text>
</comment>
<feature type="non-terminal residue" evidence="4">
    <location>
        <position position="1"/>
    </location>
</feature>
<keyword evidence="2" id="KW-0560">Oxidoreductase</keyword>
<gene>
    <name evidence="4" type="ORF">HRJ53_10565</name>
</gene>
<evidence type="ECO:0000256" key="1">
    <source>
        <dbReference type="ARBA" id="ARBA00009986"/>
    </source>
</evidence>
<feature type="domain" description="Aldehyde dehydrogenase" evidence="3">
    <location>
        <begin position="1"/>
        <end position="377"/>
    </location>
</feature>
<sequence>RGDVQEAIDMTYYMAGEGRRLFGQTTPSELPNKFAMSVRQPIGVCGMITPWNFPMAIPSWKMMPALVSGNTVVLKPAEDTPLSACHLVQVLTEAGVPRGVVNLVSGDGPNAGAPLAQHKAVPVISFTGSGSVGRLVAQACAPDFKHCSLEMGGKNIIIVMDDANLDLAIDGAVWGGFGTTGQRCTASSRLAVHKSVYKEFVTRFVERAKSLKVGDGLDPATEMGPLINERQLNTVESYVELGKNEGAKLLTGGTRLTGGAYDKGWFYAATVFGDCSPNMRVAQEEIFGPVVSVIPIGSLGEAIEVANGARYGLSASIYTRDVNRAFQATRDLYTGIVYVNAPTIGAETHLPFGGTKQTGNGHREAAIAAIDFFTEWK</sequence>
<dbReference type="InterPro" id="IPR016162">
    <property type="entry name" value="Ald_DH_N"/>
</dbReference>
<dbReference type="EMBL" id="JACDQQ010001022">
    <property type="protein sequence ID" value="MBA0085429.1"/>
    <property type="molecule type" value="Genomic_DNA"/>
</dbReference>
<dbReference type="Gene3D" id="3.40.309.10">
    <property type="entry name" value="Aldehyde Dehydrogenase, Chain A, domain 2"/>
    <property type="match status" value="1"/>
</dbReference>
<evidence type="ECO:0000313" key="5">
    <source>
        <dbReference type="Proteomes" id="UP000567293"/>
    </source>
</evidence>
<dbReference type="SUPFAM" id="SSF53720">
    <property type="entry name" value="ALDH-like"/>
    <property type="match status" value="1"/>
</dbReference>
<protein>
    <submittedName>
        <fullName evidence="4">Aldehyde dehydrogenase family protein</fullName>
    </submittedName>
</protein>
<evidence type="ECO:0000313" key="4">
    <source>
        <dbReference type="EMBL" id="MBA0085429.1"/>
    </source>
</evidence>
<evidence type="ECO:0000259" key="3">
    <source>
        <dbReference type="Pfam" id="PF00171"/>
    </source>
</evidence>
<feature type="non-terminal residue" evidence="4">
    <location>
        <position position="377"/>
    </location>
</feature>
<keyword evidence="5" id="KW-1185">Reference proteome</keyword>
<dbReference type="InterPro" id="IPR016160">
    <property type="entry name" value="Ald_DH_CS_CYS"/>
</dbReference>
<dbReference type="InterPro" id="IPR015590">
    <property type="entry name" value="Aldehyde_DH_dom"/>
</dbReference>
<dbReference type="FunFam" id="3.40.309.10:FF:000009">
    <property type="entry name" value="Aldehyde dehydrogenase A"/>
    <property type="match status" value="1"/>
</dbReference>
<reference evidence="4" key="1">
    <citation type="submission" date="2020-06" db="EMBL/GenBank/DDBJ databases">
        <title>Legume-microbial interactions unlock mineral nutrients during tropical forest succession.</title>
        <authorList>
            <person name="Epihov D.Z."/>
        </authorList>
    </citation>
    <scope>NUCLEOTIDE SEQUENCE [LARGE SCALE GENOMIC DNA]</scope>
    <source>
        <strain evidence="4">Pan2503</strain>
    </source>
</reference>
<comment type="caution">
    <text evidence="4">The sequence shown here is derived from an EMBL/GenBank/DDBJ whole genome shotgun (WGS) entry which is preliminary data.</text>
</comment>
<dbReference type="Gene3D" id="3.40.605.10">
    <property type="entry name" value="Aldehyde Dehydrogenase, Chain A, domain 1"/>
    <property type="match status" value="1"/>
</dbReference>